<dbReference type="SMART" id="SM00248">
    <property type="entry name" value="ANK"/>
    <property type="match status" value="8"/>
</dbReference>
<dbReference type="GO" id="GO:0005886">
    <property type="term" value="C:plasma membrane"/>
    <property type="evidence" value="ECO:0007669"/>
    <property type="project" value="TreeGrafter"/>
</dbReference>
<dbReference type="PROSITE" id="PS50297">
    <property type="entry name" value="ANK_REP_REGION"/>
    <property type="match status" value="6"/>
</dbReference>
<dbReference type="InterPro" id="IPR002110">
    <property type="entry name" value="Ankyrin_rpt"/>
</dbReference>
<dbReference type="SUPFAM" id="SSF109993">
    <property type="entry name" value="VPS9 domain"/>
    <property type="match status" value="1"/>
</dbReference>
<feature type="compositionally biased region" description="Polar residues" evidence="2">
    <location>
        <begin position="1025"/>
        <end position="1035"/>
    </location>
</feature>
<dbReference type="SMART" id="SM00167">
    <property type="entry name" value="VPS9"/>
    <property type="match status" value="1"/>
</dbReference>
<feature type="compositionally biased region" description="Basic and acidic residues" evidence="2">
    <location>
        <begin position="997"/>
        <end position="1017"/>
    </location>
</feature>
<feature type="repeat" description="ANK" evidence="1">
    <location>
        <begin position="508"/>
        <end position="529"/>
    </location>
</feature>
<feature type="repeat" description="ANK" evidence="1">
    <location>
        <begin position="784"/>
        <end position="816"/>
    </location>
</feature>
<dbReference type="InterPro" id="IPR003123">
    <property type="entry name" value="VPS9"/>
</dbReference>
<accession>A0A6A5EZZ1</accession>
<gene>
    <name evidence="4" type="ORF">PFLUV_G00094200</name>
</gene>
<feature type="compositionally biased region" description="Low complexity" evidence="2">
    <location>
        <begin position="608"/>
        <end position="634"/>
    </location>
</feature>
<dbReference type="AlphaFoldDB" id="A0A6A5EZZ1"/>
<dbReference type="FunFam" id="1.20.1050.80:FF:000013">
    <property type="entry name" value="Ankyrin repeat domain 27 (VPS9 domain)"/>
    <property type="match status" value="1"/>
</dbReference>
<dbReference type="Pfam" id="PF02204">
    <property type="entry name" value="VPS9"/>
    <property type="match status" value="1"/>
</dbReference>
<dbReference type="Proteomes" id="UP000465112">
    <property type="component" value="Chromosome 8"/>
</dbReference>
<dbReference type="CDD" id="cd22886">
    <property type="entry name" value="ANKRD27_zf2"/>
    <property type="match status" value="1"/>
</dbReference>
<evidence type="ECO:0000256" key="2">
    <source>
        <dbReference type="SAM" id="MobiDB-lite"/>
    </source>
</evidence>
<proteinExistence type="predicted"/>
<feature type="repeat" description="ANK" evidence="1">
    <location>
        <begin position="751"/>
        <end position="783"/>
    </location>
</feature>
<protein>
    <recommendedName>
        <fullName evidence="3">VPS9 domain-containing protein</fullName>
    </recommendedName>
</protein>
<dbReference type="PROSITE" id="PS50088">
    <property type="entry name" value="ANK_REPEAT"/>
    <property type="match status" value="7"/>
</dbReference>
<feature type="repeat" description="ANK" evidence="1">
    <location>
        <begin position="475"/>
        <end position="507"/>
    </location>
</feature>
<sequence length="1140" mass="125184">MKLVSEQRDEDPDLQLLMAVYDENILKNHFYVALEKQRPDLCSRVAELHGIVLVPCCGSLAVSSFSDSQFDSYVLQPVEDGYHTVDGKEVRIQDRQVLLGSGFPAPASVPILFEETFYNDREQSYSILCISRPVEMEPSPAEVSLPPPYCLKSVEDVREFLGRHAQKLDKFIQGFCQAFKETERKGLRHHIDSVNGLYTKCLQCLLRDSRLKLLAKQELQMTLLKQAVEMYVHHGIHDLIFNFVGTLEASQDAAFNKTSRSLQELQQKELGVKPEFSINLSRAKRELSQLNQQTSPLLKLLCLRRVALTATQTPRGTVCIEAVCADDLLSVILYLLVKTEIPNWMANLSYIRNFCFSHSSKDELSYCLSTFEAAVEYINLGKLQDTHTGSGELNDKALFKERMSLLTQSTAAPIHCLFEHIANGNEAEVQRLLSEGESNEDVRMCHPLCSCDICQAKLIDLLVCKGAPVNATDYHALTPLHLACQKGFQGVTLLLLHYKANPDAQDNNSNTPLHLACMYGHEDCVKALVYYDHQTCRLDLHNDKGDTALHMAARWGYEGIIQVLLENGASTDLLNKSKDSPLQCALNSKILVLLQSTQNGRQRSGVDSPSRSPLTSDCSSSRRSSVSSTSSLGSEAKPEGERVRHREVEKLLRAVADGDVEMVRYLLEWMDEEEEDEAEHRSEAVLCHPLCQCPNCAPTQKLSVLQAGALGVNSCNADGFTPLHVAALHGHAALAALFVRHGANVNARNNQSATPLHLACQNSHVQVMRFLLECNAKLNKKDHYGNTPLIQACLCGNLETATTLLQSNALVNVANLQGNTALHEAVRGGHQALVELLLRGGASPGLRNKRQRTPLDCAYELGGKNTEILRALQTASGLSPDAEPIKLLSVPKGALAHSFVQRLRLQDHANGRRQKLAQSISRMQQMKKGSSGPPSRCSPNQNQGNPDRPRLRRGETVEVSSPSASLAAGPRPRERPLGRCHTLDSGEQTPEPTRAPDTPEHTPREERDRTDDGHADGDDAQPDASNTHSAGSETSPPSPADAPARGDNPFEPRPTHTPTDSSCASRDCAERADATGQSLRPRHGEPEPSDDHANDEALPSEDADGDSGPSRPAELCPAIQSDGGDRRDGDRTESNPEGSD</sequence>
<dbReference type="Gene3D" id="1.20.1050.80">
    <property type="entry name" value="VPS9 domain"/>
    <property type="match status" value="1"/>
</dbReference>
<dbReference type="GO" id="GO:0005085">
    <property type="term" value="F:guanyl-nucleotide exchange factor activity"/>
    <property type="evidence" value="ECO:0007669"/>
    <property type="project" value="TreeGrafter"/>
</dbReference>
<dbReference type="GO" id="GO:0030133">
    <property type="term" value="C:transport vesicle"/>
    <property type="evidence" value="ECO:0007669"/>
    <property type="project" value="TreeGrafter"/>
</dbReference>
<feature type="compositionally biased region" description="Basic and acidic residues" evidence="2">
    <location>
        <begin position="1123"/>
        <end position="1134"/>
    </location>
</feature>
<feature type="compositionally biased region" description="Polar residues" evidence="2">
    <location>
        <begin position="916"/>
        <end position="928"/>
    </location>
</feature>
<comment type="caution">
    <text evidence="4">The sequence shown here is derived from an EMBL/GenBank/DDBJ whole genome shotgun (WGS) entry which is preliminary data.</text>
</comment>
<organism evidence="4 5">
    <name type="scientific">Perca fluviatilis</name>
    <name type="common">European perch</name>
    <dbReference type="NCBI Taxonomy" id="8168"/>
    <lineage>
        <taxon>Eukaryota</taxon>
        <taxon>Metazoa</taxon>
        <taxon>Chordata</taxon>
        <taxon>Craniata</taxon>
        <taxon>Vertebrata</taxon>
        <taxon>Euteleostomi</taxon>
        <taxon>Actinopterygii</taxon>
        <taxon>Neopterygii</taxon>
        <taxon>Teleostei</taxon>
        <taxon>Neoteleostei</taxon>
        <taxon>Acanthomorphata</taxon>
        <taxon>Eupercaria</taxon>
        <taxon>Perciformes</taxon>
        <taxon>Percoidei</taxon>
        <taxon>Percidae</taxon>
        <taxon>Percinae</taxon>
        <taxon>Perca</taxon>
    </lineage>
</organism>
<feature type="region of interest" description="Disordered" evidence="2">
    <location>
        <begin position="600"/>
        <end position="644"/>
    </location>
</feature>
<dbReference type="GO" id="GO:0097422">
    <property type="term" value="C:tubular endosome"/>
    <property type="evidence" value="ECO:0007669"/>
    <property type="project" value="TreeGrafter"/>
</dbReference>
<dbReference type="InterPro" id="IPR037191">
    <property type="entry name" value="VPS9_dom_sf"/>
</dbReference>
<feature type="repeat" description="ANK" evidence="1">
    <location>
        <begin position="544"/>
        <end position="576"/>
    </location>
</feature>
<keyword evidence="5" id="KW-1185">Reference proteome</keyword>
<dbReference type="GO" id="GO:0000149">
    <property type="term" value="F:SNARE binding"/>
    <property type="evidence" value="ECO:0007669"/>
    <property type="project" value="TreeGrafter"/>
</dbReference>
<dbReference type="GO" id="GO:0005770">
    <property type="term" value="C:late endosome"/>
    <property type="evidence" value="ECO:0007669"/>
    <property type="project" value="TreeGrafter"/>
</dbReference>
<name>A0A6A5EZZ1_PERFL</name>
<dbReference type="InterPro" id="IPR036770">
    <property type="entry name" value="Ankyrin_rpt-contain_sf"/>
</dbReference>
<dbReference type="Gene3D" id="1.25.40.20">
    <property type="entry name" value="Ankyrin repeat-containing domain"/>
    <property type="match status" value="3"/>
</dbReference>
<feature type="region of interest" description="Disordered" evidence="2">
    <location>
        <begin position="907"/>
        <end position="1140"/>
    </location>
</feature>
<dbReference type="GO" id="GO:0005769">
    <property type="term" value="C:early endosome"/>
    <property type="evidence" value="ECO:0007669"/>
    <property type="project" value="TreeGrafter"/>
</dbReference>
<dbReference type="PANTHER" id="PTHR24170">
    <property type="entry name" value="ANKYRIN REPEAT DOMAIN-CONTAINING PROTEIN 27"/>
    <property type="match status" value="1"/>
</dbReference>
<feature type="repeat" description="ANK" evidence="1">
    <location>
        <begin position="817"/>
        <end position="849"/>
    </location>
</feature>
<evidence type="ECO:0000313" key="4">
    <source>
        <dbReference type="EMBL" id="KAF1386380.1"/>
    </source>
</evidence>
<dbReference type="PANTHER" id="PTHR24170:SF2">
    <property type="entry name" value="ANKYRIN REPEAT DOMAIN-CONTAINING PROTEIN 27"/>
    <property type="match status" value="1"/>
</dbReference>
<evidence type="ECO:0000256" key="1">
    <source>
        <dbReference type="PROSITE-ProRule" id="PRU00023"/>
    </source>
</evidence>
<dbReference type="EMBL" id="VHII01000008">
    <property type="protein sequence ID" value="KAF1386380.1"/>
    <property type="molecule type" value="Genomic_DNA"/>
</dbReference>
<dbReference type="PROSITE" id="PS51205">
    <property type="entry name" value="VPS9"/>
    <property type="match status" value="1"/>
</dbReference>
<dbReference type="PRINTS" id="PR01415">
    <property type="entry name" value="ANKYRIN"/>
</dbReference>
<dbReference type="SUPFAM" id="SSF48403">
    <property type="entry name" value="Ankyrin repeat"/>
    <property type="match status" value="2"/>
</dbReference>
<evidence type="ECO:0000313" key="5">
    <source>
        <dbReference type="Proteomes" id="UP000465112"/>
    </source>
</evidence>
<dbReference type="GO" id="GO:0043005">
    <property type="term" value="C:neuron projection"/>
    <property type="evidence" value="ECO:0007669"/>
    <property type="project" value="TreeGrafter"/>
</dbReference>
<evidence type="ECO:0000259" key="3">
    <source>
        <dbReference type="PROSITE" id="PS51205"/>
    </source>
</evidence>
<reference evidence="4 5" key="1">
    <citation type="submission" date="2019-06" db="EMBL/GenBank/DDBJ databases">
        <title>A chromosome-scale genome assembly of the European perch, Perca fluviatilis.</title>
        <authorList>
            <person name="Roques C."/>
            <person name="Zahm M."/>
            <person name="Cabau C."/>
            <person name="Klopp C."/>
            <person name="Bouchez O."/>
            <person name="Donnadieu C."/>
            <person name="Kuhl H."/>
            <person name="Gislard M."/>
            <person name="Guendouz S."/>
            <person name="Journot L."/>
            <person name="Haffray P."/>
            <person name="Bestin A."/>
            <person name="Morvezen R."/>
            <person name="Feron R."/>
            <person name="Wen M."/>
            <person name="Jouanno E."/>
            <person name="Herpin A."/>
            <person name="Schartl M."/>
            <person name="Postlethwait J."/>
            <person name="Schaerlinger B."/>
            <person name="Chardard D."/>
            <person name="Lecocq T."/>
            <person name="Poncet C."/>
            <person name="Jaffrelo L."/>
            <person name="Lampietro C."/>
            <person name="Guiguen Y."/>
        </authorList>
    </citation>
    <scope>NUCLEOTIDE SEQUENCE [LARGE SCALE GENOMIC DNA]</scope>
    <source>
        <tissue evidence="4">Blood</tissue>
    </source>
</reference>
<dbReference type="InterPro" id="IPR051248">
    <property type="entry name" value="UPF0507/Ank_repeat_27"/>
</dbReference>
<feature type="compositionally biased region" description="Basic and acidic residues" evidence="2">
    <location>
        <begin position="947"/>
        <end position="956"/>
    </location>
</feature>
<dbReference type="GO" id="GO:0048812">
    <property type="term" value="P:neuron projection morphogenesis"/>
    <property type="evidence" value="ECO:0007669"/>
    <property type="project" value="TreeGrafter"/>
</dbReference>
<feature type="repeat" description="ANK" evidence="1">
    <location>
        <begin position="718"/>
        <end position="750"/>
    </location>
</feature>
<dbReference type="GO" id="GO:0045022">
    <property type="term" value="P:early endosome to late endosome transport"/>
    <property type="evidence" value="ECO:0007669"/>
    <property type="project" value="TreeGrafter"/>
</dbReference>
<feature type="compositionally biased region" description="Basic and acidic residues" evidence="2">
    <location>
        <begin position="971"/>
        <end position="984"/>
    </location>
</feature>
<keyword evidence="1" id="KW-0040">ANK repeat</keyword>
<dbReference type="Pfam" id="PF12796">
    <property type="entry name" value="Ank_2"/>
    <property type="match status" value="3"/>
</dbReference>
<feature type="domain" description="VPS9" evidence="3">
    <location>
        <begin position="249"/>
        <end position="387"/>
    </location>
</feature>
<feature type="compositionally biased region" description="Basic and acidic residues" evidence="2">
    <location>
        <begin position="1082"/>
        <end position="1095"/>
    </location>
</feature>